<evidence type="ECO:0000256" key="6">
    <source>
        <dbReference type="ARBA" id="ARBA00023157"/>
    </source>
</evidence>
<evidence type="ECO:0000256" key="8">
    <source>
        <dbReference type="ARBA" id="ARBA00074500"/>
    </source>
</evidence>
<keyword evidence="5 10" id="KW-0720">Serine protease</keyword>
<dbReference type="SMART" id="SM00020">
    <property type="entry name" value="Tryp_SPc"/>
    <property type="match status" value="1"/>
</dbReference>
<evidence type="ECO:0000256" key="5">
    <source>
        <dbReference type="ARBA" id="ARBA00022825"/>
    </source>
</evidence>
<dbReference type="PRINTS" id="PR00722">
    <property type="entry name" value="CHYMOTRYPSIN"/>
</dbReference>
<accession>A0ABD2CBD2</accession>
<dbReference type="InterPro" id="IPR018114">
    <property type="entry name" value="TRYPSIN_HIS"/>
</dbReference>
<dbReference type="PROSITE" id="PS50240">
    <property type="entry name" value="TRYPSIN_DOM"/>
    <property type="match status" value="1"/>
</dbReference>
<sequence length="273" mass="30452">MAIRGLLILGLIVACYVLFHSYCNLKDIVRNGATVPFLEPRIVNGVDAKPGEIPYQISLQMKLSNFHFCGGSILNKNYVITAAHCVLTKSKNNIQVVAGTNYLNDEKSSIHNVKNIIIHENYSPSDSWKNDIALLEVVEPFSETKLISFINLPTSHDVINANDRAVISGWGRLWQNGATTKKLQRAQIYIADQTYCRNMYSKMNYNIHDSHICAYDPESPRGSCHGDSGGPLTVNGKLVGLVSWAKACALTDYPTVYTRVSEFKDWIKTHTEA</sequence>
<evidence type="ECO:0000256" key="9">
    <source>
        <dbReference type="ARBA" id="ARBA00075128"/>
    </source>
</evidence>
<keyword evidence="13" id="KW-1185">Reference proteome</keyword>
<keyword evidence="6" id="KW-1015">Disulfide bond</keyword>
<dbReference type="GO" id="GO:0005576">
    <property type="term" value="C:extracellular region"/>
    <property type="evidence" value="ECO:0007669"/>
    <property type="project" value="UniProtKB-SubCell"/>
</dbReference>
<dbReference type="InterPro" id="IPR009003">
    <property type="entry name" value="Peptidase_S1_PA"/>
</dbReference>
<evidence type="ECO:0000256" key="2">
    <source>
        <dbReference type="ARBA" id="ARBA00022525"/>
    </source>
</evidence>
<evidence type="ECO:0000256" key="3">
    <source>
        <dbReference type="ARBA" id="ARBA00022670"/>
    </source>
</evidence>
<dbReference type="Proteomes" id="UP001607303">
    <property type="component" value="Unassembled WGS sequence"/>
</dbReference>
<dbReference type="InterPro" id="IPR001254">
    <property type="entry name" value="Trypsin_dom"/>
</dbReference>
<dbReference type="InterPro" id="IPR043504">
    <property type="entry name" value="Peptidase_S1_PA_chymotrypsin"/>
</dbReference>
<name>A0ABD2CBD2_VESMC</name>
<comment type="caution">
    <text evidence="12">The sequence shown here is derived from an EMBL/GenBank/DDBJ whole genome shotgun (WGS) entry which is preliminary data.</text>
</comment>
<dbReference type="PANTHER" id="PTHR24252">
    <property type="entry name" value="ACROSIN-RELATED"/>
    <property type="match status" value="1"/>
</dbReference>
<dbReference type="AlphaFoldDB" id="A0ABD2CBD2"/>
<dbReference type="InterPro" id="IPR001314">
    <property type="entry name" value="Peptidase_S1A"/>
</dbReference>
<proteinExistence type="predicted"/>
<organism evidence="12 13">
    <name type="scientific">Vespula maculifrons</name>
    <name type="common">Eastern yellow jacket</name>
    <name type="synonym">Wasp</name>
    <dbReference type="NCBI Taxonomy" id="7453"/>
    <lineage>
        <taxon>Eukaryota</taxon>
        <taxon>Metazoa</taxon>
        <taxon>Ecdysozoa</taxon>
        <taxon>Arthropoda</taxon>
        <taxon>Hexapoda</taxon>
        <taxon>Insecta</taxon>
        <taxon>Pterygota</taxon>
        <taxon>Neoptera</taxon>
        <taxon>Endopterygota</taxon>
        <taxon>Hymenoptera</taxon>
        <taxon>Apocrita</taxon>
        <taxon>Aculeata</taxon>
        <taxon>Vespoidea</taxon>
        <taxon>Vespidae</taxon>
        <taxon>Vespinae</taxon>
        <taxon>Vespula</taxon>
    </lineage>
</organism>
<dbReference type="EMBL" id="JAYRBN010000058">
    <property type="protein sequence ID" value="KAL2742370.1"/>
    <property type="molecule type" value="Genomic_DNA"/>
</dbReference>
<dbReference type="PROSITE" id="PS00134">
    <property type="entry name" value="TRYPSIN_HIS"/>
    <property type="match status" value="1"/>
</dbReference>
<dbReference type="SUPFAM" id="SSF50494">
    <property type="entry name" value="Trypsin-like serine proteases"/>
    <property type="match status" value="1"/>
</dbReference>
<dbReference type="Gene3D" id="2.40.10.10">
    <property type="entry name" value="Trypsin-like serine proteases"/>
    <property type="match status" value="1"/>
</dbReference>
<dbReference type="PANTHER" id="PTHR24252:SF7">
    <property type="entry name" value="HYALIN"/>
    <property type="match status" value="1"/>
</dbReference>
<keyword evidence="3 10" id="KW-0645">Protease</keyword>
<dbReference type="PROSITE" id="PS51257">
    <property type="entry name" value="PROKAR_LIPOPROTEIN"/>
    <property type="match status" value="1"/>
</dbReference>
<evidence type="ECO:0000256" key="10">
    <source>
        <dbReference type="RuleBase" id="RU363034"/>
    </source>
</evidence>
<comment type="subcellular location">
    <subcellularLocation>
        <location evidence="1">Secreted</location>
        <location evidence="1">Extracellular space</location>
    </subcellularLocation>
</comment>
<keyword evidence="4 10" id="KW-0378">Hydrolase</keyword>
<evidence type="ECO:0000313" key="13">
    <source>
        <dbReference type="Proteomes" id="UP001607303"/>
    </source>
</evidence>
<reference evidence="12 13" key="1">
    <citation type="journal article" date="2024" name="Ann. Entomol. Soc. Am.">
        <title>Genomic analyses of the southern and eastern yellowjacket wasps (Hymenoptera: Vespidae) reveal evolutionary signatures of social life.</title>
        <authorList>
            <person name="Catto M.A."/>
            <person name="Caine P.B."/>
            <person name="Orr S.E."/>
            <person name="Hunt B.G."/>
            <person name="Goodisman M.A.D."/>
        </authorList>
    </citation>
    <scope>NUCLEOTIDE SEQUENCE [LARGE SCALE GENOMIC DNA]</scope>
    <source>
        <strain evidence="12">232</strain>
        <tissue evidence="12">Head and thorax</tissue>
    </source>
</reference>
<evidence type="ECO:0000256" key="1">
    <source>
        <dbReference type="ARBA" id="ARBA00004239"/>
    </source>
</evidence>
<dbReference type="InterPro" id="IPR033116">
    <property type="entry name" value="TRYPSIN_SER"/>
</dbReference>
<dbReference type="EC" id="3.4.21.1" evidence="7"/>
<evidence type="ECO:0000259" key="11">
    <source>
        <dbReference type="PROSITE" id="PS50240"/>
    </source>
</evidence>
<evidence type="ECO:0000256" key="7">
    <source>
        <dbReference type="ARBA" id="ARBA00044036"/>
    </source>
</evidence>
<evidence type="ECO:0000313" key="12">
    <source>
        <dbReference type="EMBL" id="KAL2742370.1"/>
    </source>
</evidence>
<feature type="domain" description="Peptidase S1" evidence="11">
    <location>
        <begin position="42"/>
        <end position="272"/>
    </location>
</feature>
<gene>
    <name evidence="12" type="ORF">V1477_009999</name>
</gene>
<dbReference type="GO" id="GO:0004252">
    <property type="term" value="F:serine-type endopeptidase activity"/>
    <property type="evidence" value="ECO:0007669"/>
    <property type="project" value="UniProtKB-EC"/>
</dbReference>
<dbReference type="CDD" id="cd00190">
    <property type="entry name" value="Tryp_SPc"/>
    <property type="match status" value="1"/>
</dbReference>
<evidence type="ECO:0000256" key="4">
    <source>
        <dbReference type="ARBA" id="ARBA00022801"/>
    </source>
</evidence>
<protein>
    <recommendedName>
        <fullName evidence="8">Chymotrypsin-2</fullName>
        <ecNumber evidence="7">3.4.21.1</ecNumber>
    </recommendedName>
    <alternativeName>
        <fullName evidence="9">Chymotrypsin II</fullName>
    </alternativeName>
</protein>
<dbReference type="GO" id="GO:0016485">
    <property type="term" value="P:protein processing"/>
    <property type="evidence" value="ECO:0007669"/>
    <property type="project" value="UniProtKB-ARBA"/>
</dbReference>
<dbReference type="FunFam" id="2.40.10.10:FF:000047">
    <property type="entry name" value="Trypsin eta"/>
    <property type="match status" value="1"/>
</dbReference>
<dbReference type="Pfam" id="PF00089">
    <property type="entry name" value="Trypsin"/>
    <property type="match status" value="1"/>
</dbReference>
<keyword evidence="2" id="KW-0964">Secreted</keyword>
<dbReference type="PROSITE" id="PS00135">
    <property type="entry name" value="TRYPSIN_SER"/>
    <property type="match status" value="1"/>
</dbReference>